<gene>
    <name evidence="1" type="ORF">GXW76_25520</name>
</gene>
<reference evidence="1" key="2">
    <citation type="journal article" date="2021" name="Syst. Appl. Microbiol.">
        <title>Roseomonas hellenica sp. nov., isolated from roots of wild-growing Alkanna tinctoria.</title>
        <authorList>
            <person name="Rat A."/>
            <person name="Naranjo H.D."/>
            <person name="Lebbe L."/>
            <person name="Cnockaert M."/>
            <person name="Krigas N."/>
            <person name="Grigoriadou K."/>
            <person name="Maloupa E."/>
            <person name="Willems A."/>
        </authorList>
    </citation>
    <scope>NUCLEOTIDE SEQUENCE</scope>
    <source>
        <strain evidence="1">LMG 31231</strain>
    </source>
</reference>
<keyword evidence="2" id="KW-1185">Reference proteome</keyword>
<comment type="caution">
    <text evidence="1">The sequence shown here is derived from an EMBL/GenBank/DDBJ whole genome shotgun (WGS) entry which is preliminary data.</text>
</comment>
<feature type="non-terminal residue" evidence="1">
    <location>
        <position position="170"/>
    </location>
</feature>
<dbReference type="Proteomes" id="UP001138751">
    <property type="component" value="Unassembled WGS sequence"/>
</dbReference>
<organism evidence="1 2">
    <name type="scientific">Neoroseomonas soli</name>
    <dbReference type="NCBI Taxonomy" id="1081025"/>
    <lineage>
        <taxon>Bacteria</taxon>
        <taxon>Pseudomonadati</taxon>
        <taxon>Pseudomonadota</taxon>
        <taxon>Alphaproteobacteria</taxon>
        <taxon>Acetobacterales</taxon>
        <taxon>Acetobacteraceae</taxon>
        <taxon>Neoroseomonas</taxon>
    </lineage>
</organism>
<evidence type="ECO:0000313" key="2">
    <source>
        <dbReference type="Proteomes" id="UP001138751"/>
    </source>
</evidence>
<dbReference type="EMBL" id="JAAEDM010000216">
    <property type="protein sequence ID" value="MBR0674550.1"/>
    <property type="molecule type" value="Genomic_DNA"/>
</dbReference>
<feature type="non-terminal residue" evidence="1">
    <location>
        <position position="1"/>
    </location>
</feature>
<dbReference type="RefSeq" id="WP_408904416.1">
    <property type="nucleotide sequence ID" value="NZ_JAAEDM010000216.1"/>
</dbReference>
<evidence type="ECO:0000313" key="1">
    <source>
        <dbReference type="EMBL" id="MBR0674550.1"/>
    </source>
</evidence>
<protein>
    <submittedName>
        <fullName evidence="1">Uncharacterized protein</fullName>
    </submittedName>
</protein>
<name>A0A9X9X571_9PROT</name>
<accession>A0A9X9X571</accession>
<sequence length="170" mass="17409">LDPMPAAPLPAAPAPVDGEAALEAARAADAAADMTEAALLLEGFTASAAIAALPAAPPLATPYRRALWRGLTESGFAEETPSGWRMAEDQPLPPPGEIWRSVLAEQPRLALDMAWLARAAEALPAALAGESRAAAPPPPEAGAFARLATVMEAAIAALVAAWPEGRPLRV</sequence>
<proteinExistence type="predicted"/>
<dbReference type="AlphaFoldDB" id="A0A9X9X571"/>
<reference evidence="1" key="1">
    <citation type="submission" date="2020-01" db="EMBL/GenBank/DDBJ databases">
        <authorList>
            <person name="Rat A."/>
        </authorList>
    </citation>
    <scope>NUCLEOTIDE SEQUENCE</scope>
    <source>
        <strain evidence="1">LMG 31231</strain>
    </source>
</reference>